<dbReference type="InterPro" id="IPR021484">
    <property type="entry name" value="DUF3137"/>
</dbReference>
<sequence length="323" mass="36301">MSVSLPSARSAFEGFGDYYEAEIAPYLRARESARRRAVLEFAILIGAAGAVAALMFFYGPGGDVKFQIALIIFMLGAAAASWRLNRARDDIAHGLLERICARFGFEYRLKTNRPDYYGMFRSLGLLPNHNRERWEDEVRGEHAGTDFVFCEAHLRYKSSGKNSSTRTVFRGQIFVIGYPKRFLGTTVVKRDKGVFNAFTKPGAGFSRVGLVSSEFEKAFEAWSTDQVEARELLDPVVLERFQALERLFEGKRLRAAFTEGKLLIALESGDRINIGSMFKPLADSARVEKLLKEFDLIFDLIDVLLARIDAPLDDAFSLSHVKP</sequence>
<evidence type="ECO:0000256" key="1">
    <source>
        <dbReference type="SAM" id="Phobius"/>
    </source>
</evidence>
<accession>A0A239PY09</accession>
<dbReference type="Pfam" id="PF11335">
    <property type="entry name" value="DUF3137"/>
    <property type="match status" value="1"/>
</dbReference>
<gene>
    <name evidence="2" type="ORF">SAMN06297382_2609</name>
</gene>
<keyword evidence="1" id="KW-0472">Membrane</keyword>
<evidence type="ECO:0008006" key="4">
    <source>
        <dbReference type="Google" id="ProtNLM"/>
    </source>
</evidence>
<keyword evidence="1" id="KW-1133">Transmembrane helix</keyword>
<evidence type="ECO:0000313" key="2">
    <source>
        <dbReference type="EMBL" id="SNT75201.1"/>
    </source>
</evidence>
<feature type="transmembrane region" description="Helical" evidence="1">
    <location>
        <begin position="37"/>
        <end position="58"/>
    </location>
</feature>
<dbReference type="RefSeq" id="WP_089413041.1">
    <property type="nucleotide sequence ID" value="NZ_FZQA01000007.1"/>
</dbReference>
<dbReference type="Proteomes" id="UP000198346">
    <property type="component" value="Unassembled WGS sequence"/>
</dbReference>
<organism evidence="2 3">
    <name type="scientific">Amphiplicatus metriothermophilus</name>
    <dbReference type="NCBI Taxonomy" id="1519374"/>
    <lineage>
        <taxon>Bacteria</taxon>
        <taxon>Pseudomonadati</taxon>
        <taxon>Pseudomonadota</taxon>
        <taxon>Alphaproteobacteria</taxon>
        <taxon>Parvularculales</taxon>
        <taxon>Parvularculaceae</taxon>
        <taxon>Amphiplicatus</taxon>
    </lineage>
</organism>
<evidence type="ECO:0000313" key="3">
    <source>
        <dbReference type="Proteomes" id="UP000198346"/>
    </source>
</evidence>
<proteinExistence type="predicted"/>
<feature type="transmembrane region" description="Helical" evidence="1">
    <location>
        <begin position="64"/>
        <end position="82"/>
    </location>
</feature>
<protein>
    <recommendedName>
        <fullName evidence="4">DUF3137 domain-containing protein</fullName>
    </recommendedName>
</protein>
<name>A0A239PY09_9PROT</name>
<dbReference type="EMBL" id="FZQA01000007">
    <property type="protein sequence ID" value="SNT75201.1"/>
    <property type="molecule type" value="Genomic_DNA"/>
</dbReference>
<dbReference type="OrthoDB" id="4960523at2"/>
<reference evidence="2 3" key="1">
    <citation type="submission" date="2017-07" db="EMBL/GenBank/DDBJ databases">
        <authorList>
            <person name="Sun Z.S."/>
            <person name="Albrecht U."/>
            <person name="Echele G."/>
            <person name="Lee C.C."/>
        </authorList>
    </citation>
    <scope>NUCLEOTIDE SEQUENCE [LARGE SCALE GENOMIC DNA]</scope>
    <source>
        <strain evidence="2 3">CGMCC 1.12710</strain>
    </source>
</reference>
<keyword evidence="1" id="KW-0812">Transmembrane</keyword>
<dbReference type="AlphaFoldDB" id="A0A239PY09"/>
<keyword evidence="3" id="KW-1185">Reference proteome</keyword>